<keyword evidence="4" id="KW-0539">Nucleus</keyword>
<dbReference type="InterPro" id="IPR013083">
    <property type="entry name" value="Znf_RING/FYVE/PHD"/>
</dbReference>
<dbReference type="Proteomes" id="UP000663862">
    <property type="component" value="Unassembled WGS sequence"/>
</dbReference>
<feature type="coiled-coil region" evidence="5">
    <location>
        <begin position="174"/>
        <end position="201"/>
    </location>
</feature>
<evidence type="ECO:0000313" key="10">
    <source>
        <dbReference type="EMBL" id="CAF4496026.1"/>
    </source>
</evidence>
<dbReference type="Proteomes" id="UP000663872">
    <property type="component" value="Unassembled WGS sequence"/>
</dbReference>
<dbReference type="Pfam" id="PF05793">
    <property type="entry name" value="TFIIF_alpha"/>
    <property type="match status" value="1"/>
</dbReference>
<dbReference type="InterPro" id="IPR008851">
    <property type="entry name" value="TFIIF-alpha"/>
</dbReference>
<dbReference type="InterPro" id="IPR036390">
    <property type="entry name" value="WH_DNA-bd_sf"/>
</dbReference>
<evidence type="ECO:0000313" key="13">
    <source>
        <dbReference type="EMBL" id="CAF4804313.1"/>
    </source>
</evidence>
<dbReference type="GO" id="GO:0005634">
    <property type="term" value="C:nucleus"/>
    <property type="evidence" value="ECO:0007669"/>
    <property type="project" value="UniProtKB-SubCell"/>
</dbReference>
<dbReference type="AlphaFoldDB" id="A0A820ZJI8"/>
<dbReference type="SMART" id="SM00184">
    <property type="entry name" value="RING"/>
    <property type="match status" value="1"/>
</dbReference>
<dbReference type="EMBL" id="CAJNYT010002624">
    <property type="protein sequence ID" value="CAF3481661.1"/>
    <property type="molecule type" value="Genomic_DNA"/>
</dbReference>
<evidence type="ECO:0000313" key="11">
    <source>
        <dbReference type="EMBL" id="CAF4566121.1"/>
    </source>
</evidence>
<dbReference type="GO" id="GO:0000209">
    <property type="term" value="P:protein polyubiquitination"/>
    <property type="evidence" value="ECO:0007669"/>
    <property type="project" value="TreeGrafter"/>
</dbReference>
<dbReference type="GO" id="GO:0006367">
    <property type="term" value="P:transcription initiation at RNA polymerase II promoter"/>
    <property type="evidence" value="ECO:0007669"/>
    <property type="project" value="InterPro"/>
</dbReference>
<dbReference type="Proteomes" id="UP000663851">
    <property type="component" value="Unassembled WGS sequence"/>
</dbReference>
<comment type="similarity">
    <text evidence="4">Belongs to the TFIIF alpha subunit family.</text>
</comment>
<dbReference type="GO" id="GO:0008270">
    <property type="term" value="F:zinc ion binding"/>
    <property type="evidence" value="ECO:0007669"/>
    <property type="project" value="UniProtKB-KW"/>
</dbReference>
<dbReference type="EMBL" id="CAJOBO010003542">
    <property type="protein sequence ID" value="CAF4496026.1"/>
    <property type="molecule type" value="Genomic_DNA"/>
</dbReference>
<comment type="function">
    <text evidence="4">TFIIF is a general transcription initiation factor that binds to RNA polymerase II and helps to recruit it to the initiation complex in collaboration with TFIIB. It promotes transcription elongation.</text>
</comment>
<evidence type="ECO:0000256" key="5">
    <source>
        <dbReference type="SAM" id="Coils"/>
    </source>
</evidence>
<dbReference type="GO" id="GO:0032968">
    <property type="term" value="P:positive regulation of transcription elongation by RNA polymerase II"/>
    <property type="evidence" value="ECO:0007669"/>
    <property type="project" value="InterPro"/>
</dbReference>
<reference evidence="11" key="1">
    <citation type="submission" date="2021-02" db="EMBL/GenBank/DDBJ databases">
        <authorList>
            <person name="Nowell W R."/>
        </authorList>
    </citation>
    <scope>NUCLEOTIDE SEQUENCE</scope>
</reference>
<dbReference type="SUPFAM" id="SSF57850">
    <property type="entry name" value="RING/U-box"/>
    <property type="match status" value="1"/>
</dbReference>
<dbReference type="Proteomes" id="UP000663848">
    <property type="component" value="Unassembled WGS sequence"/>
</dbReference>
<keyword evidence="4" id="KW-0804">Transcription</keyword>
<dbReference type="InterPro" id="IPR051438">
    <property type="entry name" value="RNF_E3_ubiq-protein_ligase"/>
</dbReference>
<evidence type="ECO:0000256" key="2">
    <source>
        <dbReference type="ARBA" id="ARBA00022833"/>
    </source>
</evidence>
<evidence type="ECO:0000313" key="7">
    <source>
        <dbReference type="EMBL" id="CAF3019498.1"/>
    </source>
</evidence>
<dbReference type="PANTHER" id="PTHR46016">
    <property type="entry name" value="ZINC FINGER, RING/FYVE/PHD-TYPE"/>
    <property type="match status" value="1"/>
</dbReference>
<dbReference type="GO" id="GO:0006511">
    <property type="term" value="P:ubiquitin-dependent protein catabolic process"/>
    <property type="evidence" value="ECO:0007669"/>
    <property type="project" value="TreeGrafter"/>
</dbReference>
<dbReference type="Proteomes" id="UP000663838">
    <property type="component" value="Unassembled WGS sequence"/>
</dbReference>
<keyword evidence="4" id="KW-0805">Transcription regulation</keyword>
<evidence type="ECO:0000313" key="12">
    <source>
        <dbReference type="EMBL" id="CAF4595721.1"/>
    </source>
</evidence>
<accession>A0A820ZJI8</accession>
<dbReference type="Proteomes" id="UP000663833">
    <property type="component" value="Unassembled WGS sequence"/>
</dbReference>
<dbReference type="EMBL" id="CAJOBQ010002546">
    <property type="protein sequence ID" value="CAF4566121.1"/>
    <property type="molecule type" value="Genomic_DNA"/>
</dbReference>
<dbReference type="GO" id="GO:0003677">
    <property type="term" value="F:DNA binding"/>
    <property type="evidence" value="ECO:0007669"/>
    <property type="project" value="UniProtKB-KW"/>
</dbReference>
<feature type="domain" description="RING-type" evidence="6">
    <location>
        <begin position="27"/>
        <end position="65"/>
    </location>
</feature>
<organism evidence="11 14">
    <name type="scientific">Rotaria socialis</name>
    <dbReference type="NCBI Taxonomy" id="392032"/>
    <lineage>
        <taxon>Eukaryota</taxon>
        <taxon>Metazoa</taxon>
        <taxon>Spiralia</taxon>
        <taxon>Gnathifera</taxon>
        <taxon>Rotifera</taxon>
        <taxon>Eurotatoria</taxon>
        <taxon>Bdelloidea</taxon>
        <taxon>Philodinida</taxon>
        <taxon>Philodinidae</taxon>
        <taxon>Rotaria</taxon>
    </lineage>
</organism>
<dbReference type="PROSITE" id="PS50089">
    <property type="entry name" value="ZF_RING_2"/>
    <property type="match status" value="1"/>
</dbReference>
<evidence type="ECO:0000259" key="6">
    <source>
        <dbReference type="PROSITE" id="PS50089"/>
    </source>
</evidence>
<evidence type="ECO:0000256" key="1">
    <source>
        <dbReference type="ARBA" id="ARBA00022771"/>
    </source>
</evidence>
<dbReference type="InterPro" id="IPR036388">
    <property type="entry name" value="WH-like_DNA-bd_sf"/>
</dbReference>
<dbReference type="EMBL" id="CAJOBS010000527">
    <property type="protein sequence ID" value="CAF4595721.1"/>
    <property type="molecule type" value="Genomic_DNA"/>
</dbReference>
<comment type="caution">
    <text evidence="11">The sequence shown here is derived from an EMBL/GenBank/DDBJ whole genome shotgun (WGS) entry which is preliminary data.</text>
</comment>
<dbReference type="GO" id="GO:0061630">
    <property type="term" value="F:ubiquitin protein ligase activity"/>
    <property type="evidence" value="ECO:0007669"/>
    <property type="project" value="TreeGrafter"/>
</dbReference>
<dbReference type="OrthoDB" id="6105938at2759"/>
<dbReference type="Gene3D" id="3.30.40.10">
    <property type="entry name" value="Zinc/RING finger domain, C3HC4 (zinc finger)"/>
    <property type="match status" value="2"/>
</dbReference>
<evidence type="ECO:0000313" key="8">
    <source>
        <dbReference type="EMBL" id="CAF3438546.1"/>
    </source>
</evidence>
<keyword evidence="1 3" id="KW-0863">Zinc-finger</keyword>
<dbReference type="Pfam" id="PF13923">
    <property type="entry name" value="zf-C3HC4_2"/>
    <property type="match status" value="1"/>
</dbReference>
<dbReference type="Gene3D" id="1.10.10.10">
    <property type="entry name" value="Winged helix-like DNA-binding domain superfamily/Winged helix DNA-binding domain"/>
    <property type="match status" value="1"/>
</dbReference>
<evidence type="ECO:0000313" key="14">
    <source>
        <dbReference type="Proteomes" id="UP000663862"/>
    </source>
</evidence>
<keyword evidence="4" id="KW-0238">DNA-binding</keyword>
<protein>
    <recommendedName>
        <fullName evidence="4">Transcription initiation factor IIF subunit alpha</fullName>
    </recommendedName>
</protein>
<dbReference type="EMBL" id="CAJNXB010000085">
    <property type="protein sequence ID" value="CAF3019498.1"/>
    <property type="molecule type" value="Genomic_DNA"/>
</dbReference>
<dbReference type="EMBL" id="CAJOBR010005028">
    <property type="protein sequence ID" value="CAF4804313.1"/>
    <property type="molecule type" value="Genomic_DNA"/>
</dbReference>
<evidence type="ECO:0000256" key="4">
    <source>
        <dbReference type="RuleBase" id="RU366044"/>
    </source>
</evidence>
<comment type="subcellular location">
    <subcellularLocation>
        <location evidence="4">Nucleus</location>
    </subcellularLocation>
</comment>
<dbReference type="SUPFAM" id="SSF46785">
    <property type="entry name" value="Winged helix' DNA-binding domain"/>
    <property type="match status" value="1"/>
</dbReference>
<dbReference type="EMBL" id="CAJNYD010002680">
    <property type="protein sequence ID" value="CAF3438546.1"/>
    <property type="molecule type" value="Genomic_DNA"/>
</dbReference>
<evidence type="ECO:0000256" key="3">
    <source>
        <dbReference type="PROSITE-ProRule" id="PRU00175"/>
    </source>
</evidence>
<proteinExistence type="inferred from homology"/>
<sequence>MSEMCESQETPGFAYMDEDSINAELKCSICFDPFTNPVTTSCCNNVFCLSCIEKVLKKKPVCPLCCHEPLSRIHIKLPDLIIFSSLYQLLVKCESCGESNIQRGFFNEHINVSCPKIKVTCSGVDLKCEWVGPRDQLASHITSCNFEYMRPIFGQFISTTKELKFQVNCLRDHCRELEIDNKRCNSKLNALEIRCQQLELMPNLGKGQKRARDDEIPVTKSKLMSATRISSTSSNCIDAITEENVRNLLTGKLMTSKELIQEYLPKNEEERTREVKEAVVQKLAIILKRLNIHEKIINGKKHIALRIM</sequence>
<dbReference type="InterPro" id="IPR001841">
    <property type="entry name" value="Znf_RING"/>
</dbReference>
<keyword evidence="2" id="KW-0862">Zinc</keyword>
<dbReference type="Proteomes" id="UP000663825">
    <property type="component" value="Unassembled WGS sequence"/>
</dbReference>
<gene>
    <name evidence="9" type="ORF">GRG538_LOCUS16380</name>
    <name evidence="10" type="ORF">HFQ381_LOCUS27406</name>
    <name evidence="8" type="ORF">LUA448_LOCUS20971</name>
    <name evidence="13" type="ORF">QYT958_LOCUS24070</name>
    <name evidence="7" type="ORF">TIS948_LOCUS2374</name>
    <name evidence="12" type="ORF">TOA249_LOCUS10254</name>
    <name evidence="11" type="ORF">TSG867_LOCUS25639</name>
</gene>
<keyword evidence="5" id="KW-0175">Coiled coil</keyword>
<evidence type="ECO:0000313" key="9">
    <source>
        <dbReference type="EMBL" id="CAF3481661.1"/>
    </source>
</evidence>
<dbReference type="PANTHER" id="PTHR46016:SF1">
    <property type="entry name" value="RING-TYPE DOMAIN-CONTAINING PROTEIN"/>
    <property type="match status" value="1"/>
</dbReference>
<name>A0A820ZJI8_9BILA</name>
<keyword evidence="1 3" id="KW-0479">Metal-binding</keyword>